<feature type="transmembrane region" description="Helical" evidence="1">
    <location>
        <begin position="33"/>
        <end position="55"/>
    </location>
</feature>
<keyword evidence="4" id="KW-1185">Reference proteome</keyword>
<sequence>MRRAAILTTVVLAALWVASPAQAFAHNAVHNSALHALLDGLTVAVASAPVWTALLWGRGNRLWLAGLIAIVQVPVAVIGFVPIANPAVHLALFLSALTLTAVSLRLVRSQARSAAARTVA</sequence>
<dbReference type="Proteomes" id="UP000636960">
    <property type="component" value="Unassembled WGS sequence"/>
</dbReference>
<feature type="transmembrane region" description="Helical" evidence="1">
    <location>
        <begin position="87"/>
        <end position="107"/>
    </location>
</feature>
<comment type="caution">
    <text evidence="3">The sequence shown here is derived from an EMBL/GenBank/DDBJ whole genome shotgun (WGS) entry which is preliminary data.</text>
</comment>
<evidence type="ECO:0000313" key="3">
    <source>
        <dbReference type="EMBL" id="GIE95328.1"/>
    </source>
</evidence>
<organism evidence="3 4">
    <name type="scientific">Paractinoplanes rishiriensis</name>
    <dbReference type="NCBI Taxonomy" id="1050105"/>
    <lineage>
        <taxon>Bacteria</taxon>
        <taxon>Bacillati</taxon>
        <taxon>Actinomycetota</taxon>
        <taxon>Actinomycetes</taxon>
        <taxon>Micromonosporales</taxon>
        <taxon>Micromonosporaceae</taxon>
        <taxon>Paractinoplanes</taxon>
    </lineage>
</organism>
<keyword evidence="1" id="KW-0812">Transmembrane</keyword>
<feature type="signal peptide" evidence="2">
    <location>
        <begin position="1"/>
        <end position="23"/>
    </location>
</feature>
<dbReference type="AlphaFoldDB" id="A0A919JYC5"/>
<evidence type="ECO:0000256" key="2">
    <source>
        <dbReference type="SAM" id="SignalP"/>
    </source>
</evidence>
<keyword evidence="2" id="KW-0732">Signal</keyword>
<name>A0A919JYC5_9ACTN</name>
<keyword evidence="1" id="KW-1133">Transmembrane helix</keyword>
<evidence type="ECO:0000256" key="1">
    <source>
        <dbReference type="SAM" id="Phobius"/>
    </source>
</evidence>
<feature type="transmembrane region" description="Helical" evidence="1">
    <location>
        <begin position="62"/>
        <end position="81"/>
    </location>
</feature>
<accession>A0A919JYC5</accession>
<protein>
    <submittedName>
        <fullName evidence="3">Uncharacterized protein</fullName>
    </submittedName>
</protein>
<keyword evidence="1" id="KW-0472">Membrane</keyword>
<dbReference type="RefSeq" id="WP_203781622.1">
    <property type="nucleotide sequence ID" value="NZ_BOMV01000026.1"/>
</dbReference>
<evidence type="ECO:0000313" key="4">
    <source>
        <dbReference type="Proteomes" id="UP000636960"/>
    </source>
</evidence>
<feature type="chain" id="PRO_5037410187" evidence="2">
    <location>
        <begin position="24"/>
        <end position="120"/>
    </location>
</feature>
<reference evidence="3" key="1">
    <citation type="submission" date="2021-01" db="EMBL/GenBank/DDBJ databases">
        <title>Whole genome shotgun sequence of Actinoplanes rishiriensis NBRC 108556.</title>
        <authorList>
            <person name="Komaki H."/>
            <person name="Tamura T."/>
        </authorList>
    </citation>
    <scope>NUCLEOTIDE SEQUENCE</scope>
    <source>
        <strain evidence="3">NBRC 108556</strain>
    </source>
</reference>
<proteinExistence type="predicted"/>
<dbReference type="EMBL" id="BOMV01000026">
    <property type="protein sequence ID" value="GIE95328.1"/>
    <property type="molecule type" value="Genomic_DNA"/>
</dbReference>
<gene>
    <name evidence="3" type="ORF">Ari01nite_27930</name>
</gene>